<evidence type="ECO:0000313" key="3">
    <source>
        <dbReference type="EMBL" id="TFF38565.1"/>
    </source>
</evidence>
<protein>
    <recommendedName>
        <fullName evidence="2">Ribose 5-phosphate isomerase A</fullName>
        <ecNumber evidence="2">5.3.1.6</ecNumber>
    </recommendedName>
</protein>
<comment type="caution">
    <text evidence="3">The sequence shown here is derived from an EMBL/GenBank/DDBJ whole genome shotgun (WGS) entry which is preliminary data.</text>
</comment>
<dbReference type="CDD" id="cd01398">
    <property type="entry name" value="RPI_A"/>
    <property type="match status" value="1"/>
</dbReference>
<dbReference type="EC" id="5.3.1.6" evidence="2"/>
<dbReference type="SUPFAM" id="SSF100950">
    <property type="entry name" value="NagB/RpiA/CoA transferase-like"/>
    <property type="match status" value="1"/>
</dbReference>
<proteinExistence type="predicted"/>
<dbReference type="Gene3D" id="3.40.50.1360">
    <property type="match status" value="1"/>
</dbReference>
<evidence type="ECO:0000313" key="4">
    <source>
        <dbReference type="Proteomes" id="UP000297540"/>
    </source>
</evidence>
<dbReference type="InterPro" id="IPR004788">
    <property type="entry name" value="Ribose5P_isomerase_type_A"/>
</dbReference>
<dbReference type="GO" id="GO:0009052">
    <property type="term" value="P:pentose-phosphate shunt, non-oxidative branch"/>
    <property type="evidence" value="ECO:0007669"/>
    <property type="project" value="InterPro"/>
</dbReference>
<gene>
    <name evidence="3" type="primary">rpiA</name>
    <name evidence="3" type="ORF">E2R66_08865</name>
</gene>
<dbReference type="SMART" id="SM01134">
    <property type="entry name" value="DeoRC"/>
    <property type="match status" value="1"/>
</dbReference>
<dbReference type="GO" id="GO:0005829">
    <property type="term" value="C:cytosol"/>
    <property type="evidence" value="ECO:0007669"/>
    <property type="project" value="TreeGrafter"/>
</dbReference>
<keyword evidence="4" id="KW-1185">Reference proteome</keyword>
<name>A0A4Y8SIV3_9SPHI</name>
<accession>A0A4Y8SIV3</accession>
<dbReference type="PANTHER" id="PTHR11934">
    <property type="entry name" value="RIBOSE-5-PHOSPHATE ISOMERASE"/>
    <property type="match status" value="1"/>
</dbReference>
<dbReference type="Pfam" id="PF06026">
    <property type="entry name" value="Rib_5-P_isom_A"/>
    <property type="match status" value="1"/>
</dbReference>
<dbReference type="NCBIfam" id="TIGR00021">
    <property type="entry name" value="rpiA"/>
    <property type="match status" value="1"/>
</dbReference>
<dbReference type="EMBL" id="SOZE01000006">
    <property type="protein sequence ID" value="TFF38565.1"/>
    <property type="molecule type" value="Genomic_DNA"/>
</dbReference>
<dbReference type="GO" id="GO:0004751">
    <property type="term" value="F:ribose-5-phosphate isomerase activity"/>
    <property type="evidence" value="ECO:0007669"/>
    <property type="project" value="UniProtKB-UniRule"/>
</dbReference>
<evidence type="ECO:0000256" key="2">
    <source>
        <dbReference type="NCBIfam" id="TIGR00021"/>
    </source>
</evidence>
<dbReference type="GO" id="GO:0006014">
    <property type="term" value="P:D-ribose metabolic process"/>
    <property type="evidence" value="ECO:0007669"/>
    <property type="project" value="TreeGrafter"/>
</dbReference>
<organism evidence="3 4">
    <name type="scientific">Mucilaginibacter psychrotolerans</name>
    <dbReference type="NCBI Taxonomy" id="1524096"/>
    <lineage>
        <taxon>Bacteria</taxon>
        <taxon>Pseudomonadati</taxon>
        <taxon>Bacteroidota</taxon>
        <taxon>Sphingobacteriia</taxon>
        <taxon>Sphingobacteriales</taxon>
        <taxon>Sphingobacteriaceae</taxon>
        <taxon>Mucilaginibacter</taxon>
    </lineage>
</organism>
<dbReference type="PANTHER" id="PTHR11934:SF0">
    <property type="entry name" value="RIBOSE-5-PHOSPHATE ISOMERASE"/>
    <property type="match status" value="1"/>
</dbReference>
<evidence type="ECO:0000256" key="1">
    <source>
        <dbReference type="ARBA" id="ARBA00023235"/>
    </source>
</evidence>
<dbReference type="InterPro" id="IPR037171">
    <property type="entry name" value="NagB/RpiA_transferase-like"/>
</dbReference>
<reference evidence="3 4" key="1">
    <citation type="journal article" date="2017" name="Int. J. Syst. Evol. Microbiol.">
        <title>Mucilaginibacterpsychrotolerans sp. nov., isolated from peatlands.</title>
        <authorList>
            <person name="Deng Y."/>
            <person name="Shen L."/>
            <person name="Xu B."/>
            <person name="Liu Y."/>
            <person name="Gu Z."/>
            <person name="Liu H."/>
            <person name="Zhou Y."/>
        </authorList>
    </citation>
    <scope>NUCLEOTIDE SEQUENCE [LARGE SCALE GENOMIC DNA]</scope>
    <source>
        <strain evidence="3 4">NH7-4</strain>
    </source>
</reference>
<dbReference type="AlphaFoldDB" id="A0A4Y8SIV3"/>
<sequence>MQNLPFKGWHKSWAVLPSLFHYPAPPPYIACMTDYKLEAAKAAVGNIKPGQTVGLGAGATIAYLVDMLAADSALAGSLTFASSSFKTAGLLAGRGLNFKSPAYLNHLEVYFDGCDQFDAQLNALKSGGGIHATEKILASMADEFILLGDTSKFSDKLTTKYPLVIEVLPAALQIVLKTLKDEFSPTSLNLRMSSQKDGALISDNGNLLVDIYFNELPPLSELNTRVKMIPGIVEHSLFYRMASKALIAGPDGISVIIPRHAE</sequence>
<dbReference type="Gene3D" id="3.30.70.260">
    <property type="match status" value="1"/>
</dbReference>
<keyword evidence="1 3" id="KW-0413">Isomerase</keyword>
<dbReference type="SUPFAM" id="SSF75445">
    <property type="entry name" value="D-ribose-5-phosphate isomerase (RpiA), lid domain"/>
    <property type="match status" value="1"/>
</dbReference>
<dbReference type="Proteomes" id="UP000297540">
    <property type="component" value="Unassembled WGS sequence"/>
</dbReference>